<gene>
    <name evidence="2" type="ORF">DS843_02070</name>
</gene>
<reference evidence="2 3" key="1">
    <citation type="submission" date="2018-07" db="EMBL/GenBank/DDBJ databases">
        <title>Genome sequence of Azospirillum sp. ATCC 49961.</title>
        <authorList>
            <person name="Sant'Anna F.H."/>
            <person name="Baldani J.I."/>
            <person name="Zilli J.E."/>
            <person name="Reis V.M."/>
            <person name="Hartmann A."/>
            <person name="Cruz L."/>
            <person name="de Souza E.M."/>
            <person name="de Oliveira Pedrosa F."/>
            <person name="Passaglia L.M.P."/>
        </authorList>
    </citation>
    <scope>NUCLEOTIDE SEQUENCE [LARGE SCALE GENOMIC DNA]</scope>
    <source>
        <strain evidence="2 3">ATCC 49961</strain>
    </source>
</reference>
<evidence type="ECO:0000313" key="3">
    <source>
        <dbReference type="Proteomes" id="UP000480854"/>
    </source>
</evidence>
<dbReference type="AlphaFoldDB" id="A0A9W7U1C6"/>
<organism evidence="2 3">
    <name type="scientific">Roseomonas genomospecies 6</name>
    <dbReference type="NCBI Taxonomy" id="214106"/>
    <lineage>
        <taxon>Bacteria</taxon>
        <taxon>Pseudomonadati</taxon>
        <taxon>Pseudomonadota</taxon>
        <taxon>Alphaproteobacteria</taxon>
        <taxon>Acetobacterales</taxon>
        <taxon>Roseomonadaceae</taxon>
        <taxon>Roseomonas</taxon>
    </lineage>
</organism>
<protein>
    <submittedName>
        <fullName evidence="2">Uncharacterized protein</fullName>
    </submittedName>
</protein>
<keyword evidence="3" id="KW-1185">Reference proteome</keyword>
<comment type="caution">
    <text evidence="2">The sequence shown here is derived from an EMBL/GenBank/DDBJ whole genome shotgun (WGS) entry which is preliminary data.</text>
</comment>
<proteinExistence type="predicted"/>
<dbReference type="Proteomes" id="UP000480854">
    <property type="component" value="Unassembled WGS sequence"/>
</dbReference>
<feature type="region of interest" description="Disordered" evidence="1">
    <location>
        <begin position="21"/>
        <end position="48"/>
    </location>
</feature>
<evidence type="ECO:0000313" key="2">
    <source>
        <dbReference type="EMBL" id="KAA0684241.1"/>
    </source>
</evidence>
<sequence length="59" mass="6028">MTSGRLMLLCHNVHRGVAAATQSKGEGAPEGLSGRLVNGGGSAGTAKSLKPPEIRHIFC</sequence>
<accession>A0A9W7U1C6</accession>
<name>A0A9W7U1C6_9PROT</name>
<evidence type="ECO:0000256" key="1">
    <source>
        <dbReference type="SAM" id="MobiDB-lite"/>
    </source>
</evidence>
<dbReference type="EMBL" id="QOKW01000001">
    <property type="protein sequence ID" value="KAA0684241.1"/>
    <property type="molecule type" value="Genomic_DNA"/>
</dbReference>